<feature type="transmembrane region" description="Helical" evidence="1">
    <location>
        <begin position="73"/>
        <end position="94"/>
    </location>
</feature>
<proteinExistence type="predicted"/>
<dbReference type="EMBL" id="WEKT01000062">
    <property type="protein sequence ID" value="MZI95584.1"/>
    <property type="molecule type" value="Genomic_DNA"/>
</dbReference>
<keyword evidence="1" id="KW-1133">Transmembrane helix</keyword>
<dbReference type="RefSeq" id="WP_161158081.1">
    <property type="nucleotide sequence ID" value="NZ_WEKT01000062.1"/>
</dbReference>
<evidence type="ECO:0000313" key="3">
    <source>
        <dbReference type="Proteomes" id="UP000462621"/>
    </source>
</evidence>
<evidence type="ECO:0000313" key="2">
    <source>
        <dbReference type="EMBL" id="MZI95584.1"/>
    </source>
</evidence>
<keyword evidence="1" id="KW-0472">Membrane</keyword>
<evidence type="ECO:0000256" key="1">
    <source>
        <dbReference type="SAM" id="Phobius"/>
    </source>
</evidence>
<keyword evidence="1" id="KW-0812">Transmembrane</keyword>
<organism evidence="2 3">
    <name type="scientific">Vibrio eleionomae</name>
    <dbReference type="NCBI Taxonomy" id="2653505"/>
    <lineage>
        <taxon>Bacteria</taxon>
        <taxon>Pseudomonadati</taxon>
        <taxon>Pseudomonadota</taxon>
        <taxon>Gammaproteobacteria</taxon>
        <taxon>Vibrionales</taxon>
        <taxon>Vibrionaceae</taxon>
        <taxon>Vibrio</taxon>
    </lineage>
</organism>
<gene>
    <name evidence="2" type="ORF">F9817_20600</name>
</gene>
<protein>
    <submittedName>
        <fullName evidence="2">Uncharacterized protein</fullName>
    </submittedName>
</protein>
<feature type="transmembrane region" description="Helical" evidence="1">
    <location>
        <begin position="42"/>
        <end position="61"/>
    </location>
</feature>
<keyword evidence="3" id="KW-1185">Reference proteome</keyword>
<sequence>MIFLRLFISVLVILGSGFLSLDIVERAFDISDVVKVDGVLNIWGVYGLFLISLYGLIYWLGQIINLPFPIGNFTKPVVVLGVIISPLLTVVTYAKVHADISDYVECSSLRKVSLHYSSRTYAMSKELCLTEAKDR</sequence>
<reference evidence="2 3" key="1">
    <citation type="submission" date="2019-10" db="EMBL/GenBank/DDBJ databases">
        <title>Vibrio sp. nov. isolated from a shrimp pond.</title>
        <authorList>
            <person name="Gomez-Gil B."/>
            <person name="Enciso-Ibarra J."/>
            <person name="Enciso-Ibarra K."/>
            <person name="Bolan-Mejia C."/>
        </authorList>
    </citation>
    <scope>NUCLEOTIDE SEQUENCE [LARGE SCALE GENOMIC DNA]</scope>
    <source>
        <strain evidence="2 3">CAIM 722</strain>
    </source>
</reference>
<name>A0A7X4LPG1_9VIBR</name>
<dbReference type="Proteomes" id="UP000462621">
    <property type="component" value="Unassembled WGS sequence"/>
</dbReference>
<accession>A0A7X4LPG1</accession>
<dbReference type="AlphaFoldDB" id="A0A7X4LPG1"/>
<comment type="caution">
    <text evidence="2">The sequence shown here is derived from an EMBL/GenBank/DDBJ whole genome shotgun (WGS) entry which is preliminary data.</text>
</comment>